<organism evidence="3 4">
    <name type="scientific">Candidatus Woesebacteria bacterium RBG_13_34_9</name>
    <dbReference type="NCBI Taxonomy" id="1802477"/>
    <lineage>
        <taxon>Bacteria</taxon>
        <taxon>Candidatus Woeseibacteriota</taxon>
    </lineage>
</organism>
<comment type="caution">
    <text evidence="3">The sequence shown here is derived from an EMBL/GenBank/DDBJ whole genome shotgun (WGS) entry which is preliminary data.</text>
</comment>
<feature type="domain" description="Glycosyltransferase 2-like" evidence="2">
    <location>
        <begin position="5"/>
        <end position="107"/>
    </location>
</feature>
<evidence type="ECO:0000313" key="3">
    <source>
        <dbReference type="EMBL" id="OGM08896.1"/>
    </source>
</evidence>
<evidence type="ECO:0000256" key="1">
    <source>
        <dbReference type="SAM" id="Phobius"/>
    </source>
</evidence>
<dbReference type="CDD" id="cd00761">
    <property type="entry name" value="Glyco_tranf_GTA_type"/>
    <property type="match status" value="1"/>
</dbReference>
<dbReference type="Pfam" id="PF00535">
    <property type="entry name" value="Glycos_transf_2"/>
    <property type="match status" value="1"/>
</dbReference>
<keyword evidence="1" id="KW-0812">Transmembrane</keyword>
<dbReference type="InterPro" id="IPR029044">
    <property type="entry name" value="Nucleotide-diphossugar_trans"/>
</dbReference>
<keyword evidence="1" id="KW-0472">Membrane</keyword>
<dbReference type="EMBL" id="MGFP01000038">
    <property type="protein sequence ID" value="OGM08896.1"/>
    <property type="molecule type" value="Genomic_DNA"/>
</dbReference>
<dbReference type="Gene3D" id="3.90.550.10">
    <property type="entry name" value="Spore Coat Polysaccharide Biosynthesis Protein SpsA, Chain A"/>
    <property type="match status" value="1"/>
</dbReference>
<keyword evidence="1" id="KW-1133">Transmembrane helix</keyword>
<sequence length="312" mass="35903">IMDVTVLISTFNNSKRLRITLEAFLKCYIPERPKLKWELVLVNNNCSDDTEEVINEYKNYLPIVCVKEPIQGLSRARNAGLRAASGNLVIFTDDDVTPCKEWISIYWCAYLDSPTGYFWGGPIESEFEGEKPDEELLYYAPPSVQGLDFGNIQKIIESDELFVSANWSCPKKILLEVGGFDESLGLNAFSSKKTCGEESDLMLRLKTKGFKGFYLPEAKIKHFVPKSKCTIQHIGNRIEKSALSNPIYFYSDKRFPRLFGIPISLYLKLIITLGFLFIFSPIKKIRLSNYFRFKRLKGRFIGYAFFHKQKIK</sequence>
<dbReference type="PANTHER" id="PTHR22916">
    <property type="entry name" value="GLYCOSYLTRANSFERASE"/>
    <property type="match status" value="1"/>
</dbReference>
<name>A0A1F7X1E1_9BACT</name>
<evidence type="ECO:0000313" key="4">
    <source>
        <dbReference type="Proteomes" id="UP000179219"/>
    </source>
</evidence>
<accession>A0A1F7X1E1</accession>
<protein>
    <recommendedName>
        <fullName evidence="2">Glycosyltransferase 2-like domain-containing protein</fullName>
    </recommendedName>
</protein>
<dbReference type="Proteomes" id="UP000179219">
    <property type="component" value="Unassembled WGS sequence"/>
</dbReference>
<dbReference type="AlphaFoldDB" id="A0A1F7X1E1"/>
<proteinExistence type="predicted"/>
<feature type="non-terminal residue" evidence="3">
    <location>
        <position position="1"/>
    </location>
</feature>
<evidence type="ECO:0000259" key="2">
    <source>
        <dbReference type="Pfam" id="PF00535"/>
    </source>
</evidence>
<dbReference type="SUPFAM" id="SSF53448">
    <property type="entry name" value="Nucleotide-diphospho-sugar transferases"/>
    <property type="match status" value="1"/>
</dbReference>
<dbReference type="InterPro" id="IPR001173">
    <property type="entry name" value="Glyco_trans_2-like"/>
</dbReference>
<feature type="transmembrane region" description="Helical" evidence="1">
    <location>
        <begin position="258"/>
        <end position="279"/>
    </location>
</feature>
<reference evidence="3 4" key="1">
    <citation type="journal article" date="2016" name="Nat. Commun.">
        <title>Thousands of microbial genomes shed light on interconnected biogeochemical processes in an aquifer system.</title>
        <authorList>
            <person name="Anantharaman K."/>
            <person name="Brown C.T."/>
            <person name="Hug L.A."/>
            <person name="Sharon I."/>
            <person name="Castelle C.J."/>
            <person name="Probst A.J."/>
            <person name="Thomas B.C."/>
            <person name="Singh A."/>
            <person name="Wilkins M.J."/>
            <person name="Karaoz U."/>
            <person name="Brodie E.L."/>
            <person name="Williams K.H."/>
            <person name="Hubbard S.S."/>
            <person name="Banfield J.F."/>
        </authorList>
    </citation>
    <scope>NUCLEOTIDE SEQUENCE [LARGE SCALE GENOMIC DNA]</scope>
</reference>
<gene>
    <name evidence="3" type="ORF">A2159_02755</name>
</gene>